<protein>
    <recommendedName>
        <fullName evidence="6">Bromo domain-containing protein</fullName>
    </recommendedName>
</protein>
<name>A0A444U7U5_ACIRT</name>
<evidence type="ECO:0000256" key="4">
    <source>
        <dbReference type="ARBA" id="ARBA00023117"/>
    </source>
</evidence>
<reference evidence="7 8" key="1">
    <citation type="submission" date="2019-01" db="EMBL/GenBank/DDBJ databases">
        <title>Draft Genome and Complete Hox-Cluster Characterization of the Sterlet Sturgeon (Acipenser ruthenus).</title>
        <authorList>
            <person name="Wei Q."/>
        </authorList>
    </citation>
    <scope>NUCLEOTIDE SEQUENCE [LARGE SCALE GENOMIC DNA]</scope>
    <source>
        <strain evidence="7">WHYD16114868_AA</strain>
        <tissue evidence="7">Blood</tissue>
    </source>
</reference>
<dbReference type="GO" id="GO:0042393">
    <property type="term" value="F:histone binding"/>
    <property type="evidence" value="ECO:0007669"/>
    <property type="project" value="TreeGrafter"/>
</dbReference>
<feature type="domain" description="Bromo" evidence="6">
    <location>
        <begin position="63"/>
        <end position="125"/>
    </location>
</feature>
<evidence type="ECO:0000256" key="3">
    <source>
        <dbReference type="ARBA" id="ARBA00022840"/>
    </source>
</evidence>
<evidence type="ECO:0000313" key="7">
    <source>
        <dbReference type="EMBL" id="RXM31283.1"/>
    </source>
</evidence>
<dbReference type="Gene3D" id="1.20.920.10">
    <property type="entry name" value="Bromodomain-like"/>
    <property type="match status" value="1"/>
</dbReference>
<dbReference type="PROSITE" id="PS50014">
    <property type="entry name" value="BROMODOMAIN_2"/>
    <property type="match status" value="1"/>
</dbReference>
<dbReference type="GO" id="GO:0005524">
    <property type="term" value="F:ATP binding"/>
    <property type="evidence" value="ECO:0007669"/>
    <property type="project" value="UniProtKB-KW"/>
</dbReference>
<evidence type="ECO:0000256" key="5">
    <source>
        <dbReference type="PROSITE-ProRule" id="PRU00035"/>
    </source>
</evidence>
<dbReference type="GO" id="GO:0003682">
    <property type="term" value="F:chromatin binding"/>
    <property type="evidence" value="ECO:0007669"/>
    <property type="project" value="TreeGrafter"/>
</dbReference>
<keyword evidence="3" id="KW-0067">ATP-binding</keyword>
<keyword evidence="2" id="KW-0547">Nucleotide-binding</keyword>
<gene>
    <name evidence="7" type="ORF">EOD39_7169</name>
</gene>
<dbReference type="EMBL" id="SCEB01215111">
    <property type="protein sequence ID" value="RXM31283.1"/>
    <property type="molecule type" value="Genomic_DNA"/>
</dbReference>
<dbReference type="Proteomes" id="UP000289886">
    <property type="component" value="Unassembled WGS sequence"/>
</dbReference>
<keyword evidence="4 5" id="KW-0103">Bromodomain</keyword>
<comment type="caution">
    <text evidence="7">The sequence shown here is derived from an EMBL/GenBank/DDBJ whole genome shotgun (WGS) entry which is preliminary data.</text>
</comment>
<dbReference type="GO" id="GO:0005634">
    <property type="term" value="C:nucleus"/>
    <property type="evidence" value="ECO:0007669"/>
    <property type="project" value="TreeGrafter"/>
</dbReference>
<dbReference type="GO" id="GO:0006337">
    <property type="term" value="P:nucleosome disassembly"/>
    <property type="evidence" value="ECO:0007669"/>
    <property type="project" value="TreeGrafter"/>
</dbReference>
<proteinExistence type="inferred from homology"/>
<keyword evidence="8" id="KW-1185">Reference proteome</keyword>
<evidence type="ECO:0000313" key="8">
    <source>
        <dbReference type="Proteomes" id="UP000289886"/>
    </source>
</evidence>
<dbReference type="InterPro" id="IPR036427">
    <property type="entry name" value="Bromodomain-like_sf"/>
</dbReference>
<evidence type="ECO:0000256" key="2">
    <source>
        <dbReference type="ARBA" id="ARBA00022741"/>
    </source>
</evidence>
<dbReference type="InterPro" id="IPR045199">
    <property type="entry name" value="ATAD2-like"/>
</dbReference>
<dbReference type="GO" id="GO:0016887">
    <property type="term" value="F:ATP hydrolysis activity"/>
    <property type="evidence" value="ECO:0007669"/>
    <property type="project" value="TreeGrafter"/>
</dbReference>
<evidence type="ECO:0000259" key="6">
    <source>
        <dbReference type="PROSITE" id="PS50014"/>
    </source>
</evidence>
<organism evidence="7 8">
    <name type="scientific">Acipenser ruthenus</name>
    <name type="common">Sterlet sturgeon</name>
    <dbReference type="NCBI Taxonomy" id="7906"/>
    <lineage>
        <taxon>Eukaryota</taxon>
        <taxon>Metazoa</taxon>
        <taxon>Chordata</taxon>
        <taxon>Craniata</taxon>
        <taxon>Vertebrata</taxon>
        <taxon>Euteleostomi</taxon>
        <taxon>Actinopterygii</taxon>
        <taxon>Chondrostei</taxon>
        <taxon>Acipenseriformes</taxon>
        <taxon>Acipenseridae</taxon>
        <taxon>Acipenser</taxon>
    </lineage>
</organism>
<sequence>MSPFIVEKAMDVLPLAPPVHPRQLTEPELCRLEEQKEDTLRELRIFLRNVTGRLIMDKRFQTFTKPVDLQEVDDYCQVIKLPMDLSTVLRKIDMHKYSTVKEYLCDVVLICSNALEYNPGKDPIDRLIRHRACALKDTTHVIIKEELDEEFEKICD</sequence>
<evidence type="ECO:0000256" key="1">
    <source>
        <dbReference type="ARBA" id="ARBA00006914"/>
    </source>
</evidence>
<dbReference type="PANTHER" id="PTHR23069:SF4">
    <property type="entry name" value="ATPASE FAMILY AAA DOMAIN-CONTAINING PROTEIN 2"/>
    <property type="match status" value="1"/>
</dbReference>
<dbReference type="AlphaFoldDB" id="A0A444U7U5"/>
<dbReference type="SMART" id="SM00297">
    <property type="entry name" value="BROMO"/>
    <property type="match status" value="1"/>
</dbReference>
<dbReference type="PRINTS" id="PR00503">
    <property type="entry name" value="BROMODOMAIN"/>
</dbReference>
<comment type="similarity">
    <text evidence="1">Belongs to the AAA ATPase family.</text>
</comment>
<dbReference type="PANTHER" id="PTHR23069">
    <property type="entry name" value="AAA DOMAIN-CONTAINING"/>
    <property type="match status" value="1"/>
</dbReference>
<dbReference type="GO" id="GO:0006334">
    <property type="term" value="P:nucleosome assembly"/>
    <property type="evidence" value="ECO:0007669"/>
    <property type="project" value="TreeGrafter"/>
</dbReference>
<dbReference type="Pfam" id="PF00439">
    <property type="entry name" value="Bromodomain"/>
    <property type="match status" value="1"/>
</dbReference>
<dbReference type="GO" id="GO:0045815">
    <property type="term" value="P:transcription initiation-coupled chromatin remodeling"/>
    <property type="evidence" value="ECO:0007669"/>
    <property type="project" value="TreeGrafter"/>
</dbReference>
<dbReference type="SUPFAM" id="SSF47370">
    <property type="entry name" value="Bromodomain"/>
    <property type="match status" value="1"/>
</dbReference>
<accession>A0A444U7U5</accession>
<dbReference type="InterPro" id="IPR001487">
    <property type="entry name" value="Bromodomain"/>
</dbReference>